<comment type="caution">
    <text evidence="1">The sequence shown here is derived from an EMBL/GenBank/DDBJ whole genome shotgun (WGS) entry which is preliminary data.</text>
</comment>
<evidence type="ECO:0000313" key="2">
    <source>
        <dbReference type="Proteomes" id="UP001604335"/>
    </source>
</evidence>
<accession>A0ABW7C524</accession>
<dbReference type="EMBL" id="JAZAQF010000006">
    <property type="protein sequence ID" value="MFG3816325.1"/>
    <property type="molecule type" value="Genomic_DNA"/>
</dbReference>
<proteinExistence type="predicted"/>
<gene>
    <name evidence="1" type="ORF">VPK24_01645</name>
</gene>
<sequence length="115" mass="13432">MNDFLRRRERYMRDSLAVRLGGIAANLARVKSFGKNPDHGQLISSLLRESGWFIEWAAHETDLPVPIELVAIQRQIVQWLADWPVLWPNADRRQVVLERSSLWSQWILERSGLLD</sequence>
<evidence type="ECO:0000313" key="1">
    <source>
        <dbReference type="EMBL" id="MFG3816325.1"/>
    </source>
</evidence>
<keyword evidence="2" id="KW-1185">Reference proteome</keyword>
<protein>
    <submittedName>
        <fullName evidence="1">Uncharacterized protein</fullName>
    </submittedName>
</protein>
<dbReference type="Proteomes" id="UP001604335">
    <property type="component" value="Unassembled WGS sequence"/>
</dbReference>
<name>A0ABW7C524_9CYAN</name>
<dbReference type="RefSeq" id="WP_393010116.1">
    <property type="nucleotide sequence ID" value="NZ_JAZAQF010000006.1"/>
</dbReference>
<reference evidence="2" key="1">
    <citation type="journal article" date="2024" name="Algal Res.">
        <title>Biochemical, toxicological and genomic investigation of a high-biomass producing Limnothrix strain isolated from Italian shallow drinking water reservoir.</title>
        <authorList>
            <person name="Simonazzi M."/>
            <person name="Shishido T.K."/>
            <person name="Delbaje E."/>
            <person name="Wahlsten M."/>
            <person name="Fewer D.P."/>
            <person name="Sivonen K."/>
            <person name="Pezzolesi L."/>
            <person name="Pistocchi R."/>
        </authorList>
    </citation>
    <scope>NUCLEOTIDE SEQUENCE [LARGE SCALE GENOMIC DNA]</scope>
    <source>
        <strain evidence="2">LRLZ20PSL1</strain>
    </source>
</reference>
<organism evidence="1 2">
    <name type="scientific">Limnothrix redekei LRLZ20PSL1</name>
    <dbReference type="NCBI Taxonomy" id="3112953"/>
    <lineage>
        <taxon>Bacteria</taxon>
        <taxon>Bacillati</taxon>
        <taxon>Cyanobacteriota</taxon>
        <taxon>Cyanophyceae</taxon>
        <taxon>Pseudanabaenales</taxon>
        <taxon>Pseudanabaenaceae</taxon>
        <taxon>Limnothrix</taxon>
    </lineage>
</organism>